<dbReference type="PANTHER" id="PTHR37610:SF6">
    <property type="entry name" value="GAG-POLYPEPTIDE OF LTR COPIA-TYPE-RELATED"/>
    <property type="match status" value="1"/>
</dbReference>
<evidence type="ECO:0000313" key="3">
    <source>
        <dbReference type="Proteomes" id="UP000813463"/>
    </source>
</evidence>
<dbReference type="Proteomes" id="UP000813463">
    <property type="component" value="Chromosome 2"/>
</dbReference>
<evidence type="ECO:0000256" key="1">
    <source>
        <dbReference type="SAM" id="MobiDB-lite"/>
    </source>
</evidence>
<evidence type="ECO:0000259" key="2">
    <source>
        <dbReference type="Pfam" id="PF14244"/>
    </source>
</evidence>
<name>A0ABM3R7A8_SPIOL</name>
<dbReference type="InterPro" id="IPR029472">
    <property type="entry name" value="Copia-like_N"/>
</dbReference>
<dbReference type="RefSeq" id="XP_056691501.1">
    <property type="nucleotide sequence ID" value="XM_056835523.1"/>
</dbReference>
<dbReference type="Pfam" id="PF14244">
    <property type="entry name" value="Retrotran_gag_3"/>
    <property type="match status" value="1"/>
</dbReference>
<reference evidence="4" key="2">
    <citation type="submission" date="2025-08" db="UniProtKB">
        <authorList>
            <consortium name="RefSeq"/>
        </authorList>
    </citation>
    <scope>IDENTIFICATION</scope>
    <source>
        <tissue evidence="4">Leaf</tissue>
    </source>
</reference>
<organism evidence="3 4">
    <name type="scientific">Spinacia oleracea</name>
    <name type="common">Spinach</name>
    <dbReference type="NCBI Taxonomy" id="3562"/>
    <lineage>
        <taxon>Eukaryota</taxon>
        <taxon>Viridiplantae</taxon>
        <taxon>Streptophyta</taxon>
        <taxon>Embryophyta</taxon>
        <taxon>Tracheophyta</taxon>
        <taxon>Spermatophyta</taxon>
        <taxon>Magnoliopsida</taxon>
        <taxon>eudicotyledons</taxon>
        <taxon>Gunneridae</taxon>
        <taxon>Pentapetalae</taxon>
        <taxon>Caryophyllales</taxon>
        <taxon>Chenopodiaceae</taxon>
        <taxon>Chenopodioideae</taxon>
        <taxon>Anserineae</taxon>
        <taxon>Spinacia</taxon>
    </lineage>
</organism>
<evidence type="ECO:0000313" key="4">
    <source>
        <dbReference type="RefSeq" id="XP_056691501.1"/>
    </source>
</evidence>
<feature type="region of interest" description="Disordered" evidence="1">
    <location>
        <begin position="290"/>
        <end position="309"/>
    </location>
</feature>
<gene>
    <name evidence="4" type="primary">LOC130467013</name>
</gene>
<sequence>MVSEIETTAPTLSKAQDPTSVYYLHHNDASGVQLVNTPFPGDNFGDWKRSMVIGLSARNKLSFVDGSLAKPALDSPDLKVWERNNDMIISWFLKALDPTIAKSVLYLKSAREIWLDLHERYGTTSGPQFYAAEQKLAEMSQNENESIAEFFTRIKVVWDQIDSLDLMPTCTCAGCSCSLTQKLLKVQQSQRLIHFLMKVDPKYANVKSTILMMQPLPTISQAYRLFIQEERHRELSVMTTHHEQVAFDVEQQRFSDRQIHKGYSPRPTFQNATRPVFVQQKSNVPQRFYNQGGYNNSGNESSGNHNSRLSFGNKRNSLFSVTIAKYLVTTWNDASKSMAIHRISRAIKRGGLQLQPMV</sequence>
<feature type="domain" description="Retrotransposon Copia-like N-terminal" evidence="2">
    <location>
        <begin position="25"/>
        <end position="72"/>
    </location>
</feature>
<dbReference type="PANTHER" id="PTHR37610">
    <property type="entry name" value="CCHC-TYPE DOMAIN-CONTAINING PROTEIN"/>
    <property type="match status" value="1"/>
</dbReference>
<feature type="compositionally biased region" description="Low complexity" evidence="1">
    <location>
        <begin position="290"/>
        <end position="307"/>
    </location>
</feature>
<proteinExistence type="predicted"/>
<protein>
    <recommendedName>
        <fullName evidence="2">Retrotransposon Copia-like N-terminal domain-containing protein</fullName>
    </recommendedName>
</protein>
<dbReference type="GeneID" id="130467013"/>
<accession>A0ABM3R7A8</accession>
<reference evidence="3" key="1">
    <citation type="journal article" date="2021" name="Nat. Commun.">
        <title>Genomic analyses provide insights into spinach domestication and the genetic basis of agronomic traits.</title>
        <authorList>
            <person name="Cai X."/>
            <person name="Sun X."/>
            <person name="Xu C."/>
            <person name="Sun H."/>
            <person name="Wang X."/>
            <person name="Ge C."/>
            <person name="Zhang Z."/>
            <person name="Wang Q."/>
            <person name="Fei Z."/>
            <person name="Jiao C."/>
            <person name="Wang Q."/>
        </authorList>
    </citation>
    <scope>NUCLEOTIDE SEQUENCE [LARGE SCALE GENOMIC DNA]</scope>
    <source>
        <strain evidence="3">cv. Varoflay</strain>
    </source>
</reference>
<keyword evidence="3" id="KW-1185">Reference proteome</keyword>